<dbReference type="PANTHER" id="PTHR38344">
    <property type="entry name" value="UPF0753 PROTEIN AQ_863"/>
    <property type="match status" value="1"/>
</dbReference>
<keyword evidence="2 6" id="KW-1003">Cell membrane</keyword>
<evidence type="ECO:0000313" key="7">
    <source>
        <dbReference type="EMBL" id="SMC06732.1"/>
    </source>
</evidence>
<evidence type="ECO:0000313" key="8">
    <source>
        <dbReference type="Proteomes" id="UP000192660"/>
    </source>
</evidence>
<protein>
    <recommendedName>
        <fullName evidence="6">Probable inorganic carbon transporter subunit DabA</fullName>
    </recommendedName>
</protein>
<sequence length="1071" mass="122882">MANQVRKGGSKIKTITRDEFQANIPQHIGPMVDEAAKILAPLWPIRTFIARNPLMGLDDRPFHEAVHQGYELLGRRGYLSEQQFVEFYHAGRITDDDLDRALEAWHHRLSQESRHEANTPWIATMGLREWMRRLFFILSNQYVPVSYSSFLETLPVTFPGSATGRNPQPLEGEHDNVLWTVLVEKLSRTASFLQDMAKENGEDGSHHHFGGREWNAFFAQIVEDDVHQIGPRMTLGEWCESLLDTDTVEQINAQIIKWSAAFLDEGQAAWPMPGREKGFYLAWKDLAARDLWGRTVGIRDFSQKIQQLPDQAEKALITLLMQMGIPSEHWTVYLARHLGQLPGWASFIKWRANQSDYVWQTKYPANLVEYLVIRLFYEAVLVETLCVETWGIKGSLSGIKDFFQKHAAEYYVRREYRREGTRWIASPSLKRLLIQHCKETDRRSKKTPEHEWQFLAMGIYREQFIYEQFRQVEQVFRVVKDLHLDLDQIKKLSTNELDQLLSWIQLFNHETRAQIWLEAYEEHFRYHLLQRLPPTSSTVRQGSKDRPMAHVVFCIDVRSEGFRRHLEETGEYETLGTAGFFGVPIRFRPFSKDEVRHLYPPLLSSNTLIVEEPQPGQVKSVDRHMNFIWGKQWLERLTTVLKYNLMAPFTFIEASGWTWGVKAVSKTLWPRATVQMRDWLGQRINPPVKTLLNLGQGREDGHHLSTAPGMHLGFSLEEQAQMVRNALSVMGMTRNFSRLVLFMGHGSHSENNPYASALNCGAVGGHHGGNNARALATMANNPDVRRLLKQQGLVIPDDTLFLAGEHNTTTDEVTLYDQDAVPHSHRQEFDRLRWALHQAGVQNARERCLTLPGASSRRDGSRAVQTVQYLSENWAETQPEWGLAGNAAMIIGRRALTEDIDLDGRVFLQSYDFEEDAEGQSLEAIMTGPMIVAYWINMEYYFSTCHNPGYGSGSKVTQNVVGLVGVMQGSQSDLQTGLPRQSVMDGSQLRHEPMRLFVIIESPHSRVAAVLRRQALVERLVVNEWLYLVARDPVDGHYWRIRNSGQYEKLDVEVLHGKDEGKTVTDVCSAE</sequence>
<dbReference type="Proteomes" id="UP000192660">
    <property type="component" value="Unassembled WGS sequence"/>
</dbReference>
<evidence type="ECO:0000256" key="1">
    <source>
        <dbReference type="ARBA" id="ARBA00022448"/>
    </source>
</evidence>
<evidence type="ECO:0000256" key="5">
    <source>
        <dbReference type="ARBA" id="ARBA00023136"/>
    </source>
</evidence>
<accession>A0A1W1WKM1</accession>
<comment type="similarity">
    <text evidence="6">Belongs to the inorganic carbon transporter (TC 9.A.2) DabA family.</text>
</comment>
<dbReference type="OrthoDB" id="9805101at2"/>
<dbReference type="InterPro" id="IPR018752">
    <property type="entry name" value="DabA"/>
</dbReference>
<evidence type="ECO:0000256" key="3">
    <source>
        <dbReference type="ARBA" id="ARBA00022723"/>
    </source>
</evidence>
<dbReference type="GO" id="GO:0005886">
    <property type="term" value="C:plasma membrane"/>
    <property type="evidence" value="ECO:0007669"/>
    <property type="project" value="UniProtKB-SubCell"/>
</dbReference>
<dbReference type="GO" id="GO:0008270">
    <property type="term" value="F:zinc ion binding"/>
    <property type="evidence" value="ECO:0007669"/>
    <property type="project" value="UniProtKB-UniRule"/>
</dbReference>
<organism evidence="7 8">
    <name type="scientific">Sulfobacillus thermosulfidooxidans (strain DSM 9293 / VKM B-1269 / AT-1)</name>
    <dbReference type="NCBI Taxonomy" id="929705"/>
    <lineage>
        <taxon>Bacteria</taxon>
        <taxon>Bacillati</taxon>
        <taxon>Bacillota</taxon>
        <taxon>Clostridia</taxon>
        <taxon>Eubacteriales</taxon>
        <taxon>Clostridiales Family XVII. Incertae Sedis</taxon>
        <taxon>Sulfobacillus</taxon>
    </lineage>
</organism>
<dbReference type="EMBL" id="FWWY01000001">
    <property type="protein sequence ID" value="SMC06732.1"/>
    <property type="molecule type" value="Genomic_DNA"/>
</dbReference>
<feature type="binding site" evidence="6">
    <location>
        <position position="745"/>
    </location>
    <ligand>
        <name>Zn(2+)</name>
        <dbReference type="ChEBI" id="CHEBI:29105"/>
    </ligand>
</feature>
<keyword evidence="5 6" id="KW-0472">Membrane</keyword>
<keyword evidence="3 6" id="KW-0479">Metal-binding</keyword>
<proteinExistence type="inferred from homology"/>
<evidence type="ECO:0000256" key="6">
    <source>
        <dbReference type="HAMAP-Rule" id="MF_01871"/>
    </source>
</evidence>
<dbReference type="Pfam" id="PF10070">
    <property type="entry name" value="DabA"/>
    <property type="match status" value="1"/>
</dbReference>
<dbReference type="STRING" id="28034.BFX07_10680"/>
<comment type="subunit">
    <text evidence="6">Forms a complex with DabB.</text>
</comment>
<comment type="cofactor">
    <cofactor evidence="6">
        <name>Zn(2+)</name>
        <dbReference type="ChEBI" id="CHEBI:29105"/>
    </cofactor>
</comment>
<dbReference type="PANTHER" id="PTHR38344:SF1">
    <property type="entry name" value="INORGANIC CARBON TRANSPORTER SUBUNIT DABA-RELATED"/>
    <property type="match status" value="1"/>
</dbReference>
<evidence type="ECO:0000256" key="4">
    <source>
        <dbReference type="ARBA" id="ARBA00022833"/>
    </source>
</evidence>
<comment type="subcellular location">
    <subcellularLocation>
        <location evidence="6">Cell membrane</location>
        <topology evidence="6">Peripheral membrane protein</topology>
    </subcellularLocation>
</comment>
<feature type="binding site" evidence="6">
    <location>
        <position position="760"/>
    </location>
    <ligand>
        <name>Zn(2+)</name>
        <dbReference type="ChEBI" id="CHEBI:29105"/>
    </ligand>
</feature>
<dbReference type="AlphaFoldDB" id="A0A1W1WKM1"/>
<feature type="binding site" evidence="6">
    <location>
        <position position="554"/>
    </location>
    <ligand>
        <name>Zn(2+)</name>
        <dbReference type="ChEBI" id="CHEBI:29105"/>
    </ligand>
</feature>
<dbReference type="RefSeq" id="WP_020374036.1">
    <property type="nucleotide sequence ID" value="NZ_FWWY01000001.1"/>
</dbReference>
<feature type="binding site" evidence="6">
    <location>
        <position position="556"/>
    </location>
    <ligand>
        <name>Zn(2+)</name>
        <dbReference type="ChEBI" id="CHEBI:29105"/>
    </ligand>
</feature>
<keyword evidence="8" id="KW-1185">Reference proteome</keyword>
<evidence type="ECO:0000256" key="2">
    <source>
        <dbReference type="ARBA" id="ARBA00022475"/>
    </source>
</evidence>
<gene>
    <name evidence="6" type="primary">dabA</name>
    <name evidence="7" type="ORF">SAMN00768000_2992</name>
</gene>
<name>A0A1W1WKM1_SULTA</name>
<keyword evidence="1 6" id="KW-0813">Transport</keyword>
<comment type="function">
    <text evidence="6">Part of an energy-coupled inorganic carbon pump.</text>
</comment>
<dbReference type="HAMAP" id="MF_01871">
    <property type="entry name" value="DabA"/>
    <property type="match status" value="1"/>
</dbReference>
<keyword evidence="4 6" id="KW-0862">Zinc</keyword>
<reference evidence="8" key="1">
    <citation type="submission" date="2017-04" db="EMBL/GenBank/DDBJ databases">
        <authorList>
            <person name="Varghese N."/>
            <person name="Submissions S."/>
        </authorList>
    </citation>
    <scope>NUCLEOTIDE SEQUENCE [LARGE SCALE GENOMIC DNA]</scope>
    <source>
        <strain evidence="8">DSM 9293</strain>
    </source>
</reference>